<dbReference type="OrthoDB" id="2437929at2759"/>
<sequence>MAILSHLPKNLQELELDIDMYYDDDHEQIHTTTTTTSTTTTTTSTTTTTTTTTPLQLTQPTALRRFVFCESLTNYEDIFLIPLLKGSPWLEDLNLSSVRESTFGEIVTALTKTCPRLQSFTHEFRNSDLLRNIITLMEVYPNGLRYLDLTSAWYYTVNSNSTDSDSGALVKALLRYSAKTIEVIKLRGQMRHWIKGITSVLEQCPNLKELHVYGDYLPLDDIVGQTTWKTRSIWESESTNKSSLLLPWVCKQLEALSLFIDKPQSASIDFSPQSYKQDQETNDMIEELALSTVLQVGVLWKTLKSLKSLKALSLNWDQPVYHTIGTMPFDRGVYYMDRIGLSGITQPELEWMGIQWEAIIDRLKTEEAGKLEQAALEDRSGYDSSYLDGPCTCNLHWEEDPEVDWPFNVDQKKFNKSGKLHSRRSLRSGADWFGTYAKK</sequence>
<gene>
    <name evidence="2" type="ORF">BGZ65_002631</name>
</gene>
<dbReference type="Gene3D" id="3.80.10.10">
    <property type="entry name" value="Ribonuclease Inhibitor"/>
    <property type="match status" value="1"/>
</dbReference>
<dbReference type="InterPro" id="IPR032675">
    <property type="entry name" value="LRR_dom_sf"/>
</dbReference>
<evidence type="ECO:0000313" key="3">
    <source>
        <dbReference type="Proteomes" id="UP000749646"/>
    </source>
</evidence>
<name>A0A9P6M9L6_9FUNG</name>
<comment type="caution">
    <text evidence="2">The sequence shown here is derived from an EMBL/GenBank/DDBJ whole genome shotgun (WGS) entry which is preliminary data.</text>
</comment>
<organism evidence="2 3">
    <name type="scientific">Modicella reniformis</name>
    <dbReference type="NCBI Taxonomy" id="1440133"/>
    <lineage>
        <taxon>Eukaryota</taxon>
        <taxon>Fungi</taxon>
        <taxon>Fungi incertae sedis</taxon>
        <taxon>Mucoromycota</taxon>
        <taxon>Mortierellomycotina</taxon>
        <taxon>Mortierellomycetes</taxon>
        <taxon>Mortierellales</taxon>
        <taxon>Mortierellaceae</taxon>
        <taxon>Modicella</taxon>
    </lineage>
</organism>
<proteinExistence type="predicted"/>
<feature type="region of interest" description="Disordered" evidence="1">
    <location>
        <begin position="33"/>
        <end position="53"/>
    </location>
</feature>
<accession>A0A9P6M9L6</accession>
<evidence type="ECO:0000256" key="1">
    <source>
        <dbReference type="SAM" id="MobiDB-lite"/>
    </source>
</evidence>
<dbReference type="SUPFAM" id="SSF52047">
    <property type="entry name" value="RNI-like"/>
    <property type="match status" value="1"/>
</dbReference>
<dbReference type="AlphaFoldDB" id="A0A9P6M9L6"/>
<reference evidence="2" key="1">
    <citation type="journal article" date="2020" name="Fungal Divers.">
        <title>Resolving the Mortierellaceae phylogeny through synthesis of multi-gene phylogenetics and phylogenomics.</title>
        <authorList>
            <person name="Vandepol N."/>
            <person name="Liber J."/>
            <person name="Desiro A."/>
            <person name="Na H."/>
            <person name="Kennedy M."/>
            <person name="Barry K."/>
            <person name="Grigoriev I.V."/>
            <person name="Miller A.N."/>
            <person name="O'Donnell K."/>
            <person name="Stajich J.E."/>
            <person name="Bonito G."/>
        </authorList>
    </citation>
    <scope>NUCLEOTIDE SEQUENCE</scope>
    <source>
        <strain evidence="2">MES-2147</strain>
    </source>
</reference>
<protein>
    <submittedName>
        <fullName evidence="2">Uncharacterized protein</fullName>
    </submittedName>
</protein>
<dbReference type="EMBL" id="JAAAHW010003558">
    <property type="protein sequence ID" value="KAF9982641.1"/>
    <property type="molecule type" value="Genomic_DNA"/>
</dbReference>
<keyword evidence="3" id="KW-1185">Reference proteome</keyword>
<dbReference type="Proteomes" id="UP000749646">
    <property type="component" value="Unassembled WGS sequence"/>
</dbReference>
<evidence type="ECO:0000313" key="2">
    <source>
        <dbReference type="EMBL" id="KAF9982641.1"/>
    </source>
</evidence>